<dbReference type="Gene3D" id="1.20.5.1030">
    <property type="entry name" value="Preprotein translocase secy subunit"/>
    <property type="match status" value="1"/>
</dbReference>
<comment type="subcellular location">
    <subcellularLocation>
        <location evidence="9">Cell membrane</location>
        <topology evidence="9">Single-pass membrane protein</topology>
    </subcellularLocation>
    <subcellularLocation>
        <location evidence="1">Membrane</location>
    </subcellularLocation>
</comment>
<feature type="transmembrane region" description="Helical" evidence="9">
    <location>
        <begin position="38"/>
        <end position="63"/>
    </location>
</feature>
<dbReference type="PANTHER" id="PTHR33910">
    <property type="entry name" value="PROTEIN TRANSLOCASE SUBUNIT SECE"/>
    <property type="match status" value="1"/>
</dbReference>
<evidence type="ECO:0000256" key="5">
    <source>
        <dbReference type="ARBA" id="ARBA00022927"/>
    </source>
</evidence>
<dbReference type="GO" id="GO:0065002">
    <property type="term" value="P:intracellular protein transmembrane transport"/>
    <property type="evidence" value="ECO:0007669"/>
    <property type="project" value="UniProtKB-UniRule"/>
</dbReference>
<organism evidence="10 11">
    <name type="scientific">Veillonella criceti</name>
    <dbReference type="NCBI Taxonomy" id="103891"/>
    <lineage>
        <taxon>Bacteria</taxon>
        <taxon>Bacillati</taxon>
        <taxon>Bacillota</taxon>
        <taxon>Negativicutes</taxon>
        <taxon>Veillonellales</taxon>
        <taxon>Veillonellaceae</taxon>
        <taxon>Veillonella</taxon>
    </lineage>
</organism>
<keyword evidence="4 9" id="KW-0812">Transmembrane</keyword>
<comment type="similarity">
    <text evidence="9">Belongs to the SecE/SEC61-gamma family.</text>
</comment>
<keyword evidence="7 9" id="KW-0811">Translocation</keyword>
<evidence type="ECO:0000256" key="4">
    <source>
        <dbReference type="ARBA" id="ARBA00022692"/>
    </source>
</evidence>
<dbReference type="GO" id="GO:0009306">
    <property type="term" value="P:protein secretion"/>
    <property type="evidence" value="ECO:0007669"/>
    <property type="project" value="UniProtKB-UniRule"/>
</dbReference>
<keyword evidence="2 9" id="KW-0813">Transport</keyword>
<name>A0A380NPE9_9FIRM</name>
<evidence type="ECO:0000313" key="11">
    <source>
        <dbReference type="Proteomes" id="UP000255367"/>
    </source>
</evidence>
<evidence type="ECO:0000256" key="8">
    <source>
        <dbReference type="ARBA" id="ARBA00023136"/>
    </source>
</evidence>
<dbReference type="Proteomes" id="UP000255367">
    <property type="component" value="Unassembled WGS sequence"/>
</dbReference>
<evidence type="ECO:0000256" key="9">
    <source>
        <dbReference type="HAMAP-Rule" id="MF_00422"/>
    </source>
</evidence>
<protein>
    <recommendedName>
        <fullName evidence="9">Protein translocase subunit SecE</fullName>
    </recommendedName>
</protein>
<dbReference type="Pfam" id="PF00584">
    <property type="entry name" value="SecE"/>
    <property type="match status" value="1"/>
</dbReference>
<accession>A0A380NPE9</accession>
<evidence type="ECO:0000256" key="2">
    <source>
        <dbReference type="ARBA" id="ARBA00022448"/>
    </source>
</evidence>
<keyword evidence="11" id="KW-1185">Reference proteome</keyword>
<dbReference type="GO" id="GO:0008320">
    <property type="term" value="F:protein transmembrane transporter activity"/>
    <property type="evidence" value="ECO:0007669"/>
    <property type="project" value="UniProtKB-UniRule"/>
</dbReference>
<evidence type="ECO:0000256" key="6">
    <source>
        <dbReference type="ARBA" id="ARBA00022989"/>
    </source>
</evidence>
<dbReference type="GO" id="GO:0006605">
    <property type="term" value="P:protein targeting"/>
    <property type="evidence" value="ECO:0007669"/>
    <property type="project" value="UniProtKB-UniRule"/>
</dbReference>
<proteinExistence type="inferred from homology"/>
<dbReference type="GO" id="GO:0043952">
    <property type="term" value="P:protein transport by the Sec complex"/>
    <property type="evidence" value="ECO:0007669"/>
    <property type="project" value="UniProtKB-UniRule"/>
</dbReference>
<dbReference type="InterPro" id="IPR005807">
    <property type="entry name" value="SecE_bac"/>
</dbReference>
<evidence type="ECO:0000256" key="7">
    <source>
        <dbReference type="ARBA" id="ARBA00023010"/>
    </source>
</evidence>
<evidence type="ECO:0000256" key="3">
    <source>
        <dbReference type="ARBA" id="ARBA00022475"/>
    </source>
</evidence>
<evidence type="ECO:0000256" key="1">
    <source>
        <dbReference type="ARBA" id="ARBA00004370"/>
    </source>
</evidence>
<evidence type="ECO:0000313" key="10">
    <source>
        <dbReference type="EMBL" id="SUP44502.1"/>
    </source>
</evidence>
<dbReference type="PANTHER" id="PTHR33910:SF1">
    <property type="entry name" value="PROTEIN TRANSLOCASE SUBUNIT SECE"/>
    <property type="match status" value="1"/>
</dbReference>
<keyword evidence="3 9" id="KW-1003">Cell membrane</keyword>
<dbReference type="InterPro" id="IPR001901">
    <property type="entry name" value="Translocase_SecE/Sec61-g"/>
</dbReference>
<comment type="function">
    <text evidence="9">Essential subunit of the Sec protein translocation channel SecYEG. Clamps together the 2 halves of SecY. May contact the channel plug during translocation.</text>
</comment>
<dbReference type="AlphaFoldDB" id="A0A380NPE9"/>
<dbReference type="GO" id="GO:0005886">
    <property type="term" value="C:plasma membrane"/>
    <property type="evidence" value="ECO:0007669"/>
    <property type="project" value="UniProtKB-SubCell"/>
</dbReference>
<dbReference type="EMBL" id="UHIO01000001">
    <property type="protein sequence ID" value="SUP44502.1"/>
    <property type="molecule type" value="Genomic_DNA"/>
</dbReference>
<sequence>MMAGSNSTAPQRRGGVGRMAREMKAELKKVVWPTKKELINYTIVVFLTVVFVAALIGIVDAIFGELFQLLMRVVG</sequence>
<keyword evidence="6 9" id="KW-1133">Transmembrane helix</keyword>
<comment type="subunit">
    <text evidence="9">Component of the Sec protein translocase complex. Heterotrimer consisting of SecY, SecE and SecG subunits. The heterotrimers can form oligomers, although 1 heterotrimer is thought to be able to translocate proteins. Interacts with the ribosome. Interacts with SecDF, and other proteins may be involved. Interacts with SecA.</text>
</comment>
<dbReference type="HAMAP" id="MF_00422">
    <property type="entry name" value="SecE"/>
    <property type="match status" value="1"/>
</dbReference>
<reference evidence="10 11" key="1">
    <citation type="submission" date="2018-06" db="EMBL/GenBank/DDBJ databases">
        <authorList>
            <consortium name="Pathogen Informatics"/>
            <person name="Doyle S."/>
        </authorList>
    </citation>
    <scope>NUCLEOTIDE SEQUENCE [LARGE SCALE GENOMIC DNA]</scope>
    <source>
        <strain evidence="10 11">NCTC12020</strain>
    </source>
</reference>
<dbReference type="NCBIfam" id="TIGR00964">
    <property type="entry name" value="secE_bact"/>
    <property type="match status" value="1"/>
</dbReference>
<dbReference type="InterPro" id="IPR038379">
    <property type="entry name" value="SecE_sf"/>
</dbReference>
<gene>
    <name evidence="9" type="primary">secE</name>
    <name evidence="10" type="ORF">NCTC12020_01692</name>
</gene>
<keyword evidence="5 9" id="KW-0653">Protein transport</keyword>
<keyword evidence="8 9" id="KW-0472">Membrane</keyword>